<dbReference type="Proteomes" id="UP000297477">
    <property type="component" value="Unassembled WGS sequence"/>
</dbReference>
<proteinExistence type="predicted"/>
<accession>A0ABY2K2M4</accession>
<dbReference type="PANTHER" id="PTHR37817:SF1">
    <property type="entry name" value="N-ACETYLTRANSFERASE EIS"/>
    <property type="match status" value="1"/>
</dbReference>
<evidence type="ECO:0000313" key="5">
    <source>
        <dbReference type="Proteomes" id="UP000297477"/>
    </source>
</evidence>
<feature type="domain" description="Eis-like acetyltransferase" evidence="3">
    <location>
        <begin position="254"/>
        <end position="364"/>
    </location>
</feature>
<dbReference type="Pfam" id="PF17668">
    <property type="entry name" value="Acetyltransf_17"/>
    <property type="match status" value="1"/>
</dbReference>
<dbReference type="InterPro" id="IPR025559">
    <property type="entry name" value="Eis_dom"/>
</dbReference>
<protein>
    <submittedName>
        <fullName evidence="4">GNAT family N-acetyltransferase</fullName>
    </submittedName>
</protein>
<keyword evidence="5" id="KW-1185">Reference proteome</keyword>
<dbReference type="InterPro" id="IPR041380">
    <property type="entry name" value="Acetyltransf_17"/>
</dbReference>
<dbReference type="RefSeq" id="WP_067188917.1">
    <property type="nucleotide sequence ID" value="NZ_SPKT01000003.1"/>
</dbReference>
<dbReference type="PANTHER" id="PTHR37817">
    <property type="entry name" value="N-ACETYLTRANSFERASE EIS"/>
    <property type="match status" value="1"/>
</dbReference>
<dbReference type="Pfam" id="PF13530">
    <property type="entry name" value="SCP2_2"/>
    <property type="match status" value="1"/>
</dbReference>
<gene>
    <name evidence="4" type="ORF">E4A49_02385</name>
</gene>
<name>A0ABY2K2M4_9MICC</name>
<feature type="region of interest" description="Disordered" evidence="1">
    <location>
        <begin position="1"/>
        <end position="33"/>
    </location>
</feature>
<dbReference type="InterPro" id="IPR051554">
    <property type="entry name" value="Acetyltransferase_Eis"/>
</dbReference>
<evidence type="ECO:0000313" key="4">
    <source>
        <dbReference type="EMBL" id="TFI00853.1"/>
    </source>
</evidence>
<evidence type="ECO:0000259" key="2">
    <source>
        <dbReference type="Pfam" id="PF13530"/>
    </source>
</evidence>
<dbReference type="EMBL" id="SPKT01000003">
    <property type="protein sequence ID" value="TFI00853.1"/>
    <property type="molecule type" value="Genomic_DNA"/>
</dbReference>
<dbReference type="SUPFAM" id="SSF55718">
    <property type="entry name" value="SCP-like"/>
    <property type="match status" value="1"/>
</dbReference>
<reference evidence="4 5" key="1">
    <citation type="submission" date="2019-03" db="EMBL/GenBank/DDBJ databases">
        <title>Reclassification of Micrococcus aloeverae and Micrococcus yunnanensis as later heterotypic synonyms of Micrococcus luteus.</title>
        <authorList>
            <person name="Huang C.-H."/>
        </authorList>
    </citation>
    <scope>NUCLEOTIDE SEQUENCE [LARGE SCALE GENOMIC DNA]</scope>
    <source>
        <strain evidence="4 5">BCRC 12151</strain>
    </source>
</reference>
<organism evidence="4 5">
    <name type="scientific">Micrococcus lylae</name>
    <dbReference type="NCBI Taxonomy" id="1273"/>
    <lineage>
        <taxon>Bacteria</taxon>
        <taxon>Bacillati</taxon>
        <taxon>Actinomycetota</taxon>
        <taxon>Actinomycetes</taxon>
        <taxon>Micrococcales</taxon>
        <taxon>Micrococcaceae</taxon>
        <taxon>Micrococcus</taxon>
    </lineage>
</organism>
<feature type="domain" description="Enhanced intracellular survival protein" evidence="2">
    <location>
        <begin position="367"/>
        <end position="469"/>
    </location>
</feature>
<dbReference type="InterPro" id="IPR036527">
    <property type="entry name" value="SCP2_sterol-bd_dom_sf"/>
</dbReference>
<dbReference type="Gene3D" id="3.30.1050.10">
    <property type="entry name" value="SCP2 sterol-binding domain"/>
    <property type="match status" value="1"/>
</dbReference>
<feature type="compositionally biased region" description="Low complexity" evidence="1">
    <location>
        <begin position="1"/>
        <end position="21"/>
    </location>
</feature>
<comment type="caution">
    <text evidence="4">The sequence shown here is derived from an EMBL/GenBank/DDBJ whole genome shotgun (WGS) entry which is preliminary data.</text>
</comment>
<dbReference type="InterPro" id="IPR016181">
    <property type="entry name" value="Acyl_CoA_acyltransferase"/>
</dbReference>
<evidence type="ECO:0000256" key="1">
    <source>
        <dbReference type="SAM" id="MobiDB-lite"/>
    </source>
</evidence>
<evidence type="ECO:0000259" key="3">
    <source>
        <dbReference type="Pfam" id="PF17668"/>
    </source>
</evidence>
<dbReference type="SUPFAM" id="SSF55729">
    <property type="entry name" value="Acyl-CoA N-acyltransferases (Nat)"/>
    <property type="match status" value="1"/>
</dbReference>
<dbReference type="Gene3D" id="3.40.630.30">
    <property type="match status" value="2"/>
</dbReference>
<dbReference type="Pfam" id="PF13527">
    <property type="entry name" value="Acetyltransf_9"/>
    <property type="match status" value="1"/>
</dbReference>
<sequence>MPQHTDTVGGVAAADTTTTAARPGASGASAVGSPQAALAAHGLRLEVLPTPVRPADGSDPKAADFPAQALFTRAVEKGFYEKVPDGRAMDQSLGMDADDAKRSLGVYADGDDPAAREPVGTFVDWASTLTVSPGIELPAWLISNVTVSPGHRRRGILRAMMGRSLTDAVAAGMPVAALTVSESAIYGRFGFGVCCHARRAQVRTTGHVQMRGPAATGTVTREDPREVIDQVDALQRELQLLTPGSPRRPQTHRVMWKDALASENDGKGEGSFVGLYRDAEGRARGAVVYRFKGWETEPATVRVQAFMAADPEAWRGLVRYLLDLDLIERVEFARLPDDGALEAVLENARLVTVTDHWDDLYLRILDVPACLEGRAYVSGVAGGLTLAVSDRHGFADGTWRLTVAEGRGQVERLADGAQEQADLALDVAELSGLWLGGVSAVTGVRAGTVRERTPGAAVLLDTLLSSAAPVHLLTGF</sequence>